<dbReference type="InterPro" id="IPR043519">
    <property type="entry name" value="NT_sf"/>
</dbReference>
<dbReference type="InterPro" id="IPR018700">
    <property type="entry name" value="DUF2204"/>
</dbReference>
<sequence>MYTLEDLAWLLSRLQRHGIRGVVVGSTVVELELRRRRLEDDVDVFVLEPSPLIEEEKYHAVAEEEGWQVAYTALGTPKFIARVPSGEEVVVEFYENIHDYYIPPEMLENAPKKKIGGVEARFLRLEDYIVLKAKAAREADTEDLRIIREYIEEGKLKVDERIIKQGIELLPEEDRGFVVNKLRELGFRV</sequence>
<evidence type="ECO:0000313" key="1">
    <source>
        <dbReference type="EMBL" id="BES81128.1"/>
    </source>
</evidence>
<keyword evidence="2" id="KW-1185">Reference proteome</keyword>
<dbReference type="Proteomes" id="UP001341135">
    <property type="component" value="Chromosome"/>
</dbReference>
<protein>
    <submittedName>
        <fullName evidence="1">Nucleotidyltransferase</fullName>
    </submittedName>
</protein>
<dbReference type="RefSeq" id="WP_338251960.1">
    <property type="nucleotide sequence ID" value="NZ_AP028907.1"/>
</dbReference>
<name>A0ABM8IU91_9CREN</name>
<dbReference type="SUPFAM" id="SSF81301">
    <property type="entry name" value="Nucleotidyltransferase"/>
    <property type="match status" value="1"/>
</dbReference>
<gene>
    <name evidence="1" type="ORF">PABY_06950</name>
</gene>
<dbReference type="Gene3D" id="3.30.460.40">
    <property type="match status" value="1"/>
</dbReference>
<dbReference type="GeneID" id="89288721"/>
<accession>A0ABM8IU91</accession>
<evidence type="ECO:0000313" key="2">
    <source>
        <dbReference type="Proteomes" id="UP001341135"/>
    </source>
</evidence>
<dbReference type="Pfam" id="PF09970">
    <property type="entry name" value="DUF2204"/>
    <property type="match status" value="1"/>
</dbReference>
<dbReference type="EMBL" id="AP028907">
    <property type="protein sequence ID" value="BES81128.1"/>
    <property type="molecule type" value="Genomic_DNA"/>
</dbReference>
<proteinExistence type="predicted"/>
<reference evidence="1 2" key="1">
    <citation type="submission" date="2023-09" db="EMBL/GenBank/DDBJ databases">
        <title>Pyrofollis japonicus gen. nov. sp. nov., a novel member of the family Pyrodictiaceae isolated from the Iheya North hydrothermal field.</title>
        <authorList>
            <person name="Miyazaki U."/>
            <person name="Sanari M."/>
            <person name="Tame A."/>
            <person name="Kitajima M."/>
            <person name="Okamoto A."/>
            <person name="Sawayama S."/>
            <person name="Miyazaki J."/>
            <person name="Takai K."/>
            <person name="Nakagawa S."/>
        </authorList>
    </citation>
    <scope>NUCLEOTIDE SEQUENCE [LARGE SCALE GENOMIC DNA]</scope>
    <source>
        <strain evidence="1 2">AV2</strain>
    </source>
</reference>
<organism evidence="1 2">
    <name type="scientific">Pyrodictium abyssi</name>
    <dbReference type="NCBI Taxonomy" id="54256"/>
    <lineage>
        <taxon>Archaea</taxon>
        <taxon>Thermoproteota</taxon>
        <taxon>Thermoprotei</taxon>
        <taxon>Desulfurococcales</taxon>
        <taxon>Pyrodictiaceae</taxon>
        <taxon>Pyrodictium</taxon>
    </lineage>
</organism>